<dbReference type="Pfam" id="PF13098">
    <property type="entry name" value="Thioredoxin_2"/>
    <property type="match status" value="1"/>
</dbReference>
<dbReference type="InterPro" id="IPR036249">
    <property type="entry name" value="Thioredoxin-like_sf"/>
</dbReference>
<dbReference type="Proteomes" id="UP001629246">
    <property type="component" value="Unassembled WGS sequence"/>
</dbReference>
<dbReference type="PANTHER" id="PTHR35272">
    <property type="entry name" value="THIOL:DISULFIDE INTERCHANGE PROTEIN DSBC-RELATED"/>
    <property type="match status" value="1"/>
</dbReference>
<dbReference type="SUPFAM" id="SSF52833">
    <property type="entry name" value="Thioredoxin-like"/>
    <property type="match status" value="1"/>
</dbReference>
<feature type="domain" description="Thioredoxin-like fold" evidence="2">
    <location>
        <begin position="59"/>
        <end position="185"/>
    </location>
</feature>
<evidence type="ECO:0000259" key="2">
    <source>
        <dbReference type="Pfam" id="PF13098"/>
    </source>
</evidence>
<dbReference type="PANTHER" id="PTHR35272:SF4">
    <property type="entry name" value="THIOL:DISULFIDE INTERCHANGE PROTEIN DSBG"/>
    <property type="match status" value="1"/>
</dbReference>
<evidence type="ECO:0000313" key="3">
    <source>
        <dbReference type="EMBL" id="MFL9922853.1"/>
    </source>
</evidence>
<feature type="signal peptide" evidence="1">
    <location>
        <begin position="1"/>
        <end position="23"/>
    </location>
</feature>
<keyword evidence="4" id="KW-1185">Reference proteome</keyword>
<name>A0ABW9A2K5_9BURK</name>
<dbReference type="PROSITE" id="PS51257">
    <property type="entry name" value="PROKAR_LIPOPROTEIN"/>
    <property type="match status" value="1"/>
</dbReference>
<sequence>MHRRTFGKLALSACAMMSISACKRNSFSDSSPALSNTQRYEKASTAAGFASGPIMALNLAYVFFDPACMHCAALWNSAKPLVSKVRIVWIPLGFLSKSSQAQSTAILAAADPLQAMDEHVTHILKNEISPSSAQPRMEQKIEANTALFKSLGADGVPYILYRNAGSGQYGSKTGGIDTAQLAALLGVAAS</sequence>
<evidence type="ECO:0000256" key="1">
    <source>
        <dbReference type="SAM" id="SignalP"/>
    </source>
</evidence>
<dbReference type="InterPro" id="IPR051470">
    <property type="entry name" value="Thiol:disulfide_interchange"/>
</dbReference>
<dbReference type="EMBL" id="JAQQFM010000001">
    <property type="protein sequence ID" value="MFL9922853.1"/>
    <property type="molecule type" value="Genomic_DNA"/>
</dbReference>
<evidence type="ECO:0000313" key="4">
    <source>
        <dbReference type="Proteomes" id="UP001629246"/>
    </source>
</evidence>
<dbReference type="InterPro" id="IPR012336">
    <property type="entry name" value="Thioredoxin-like_fold"/>
</dbReference>
<gene>
    <name evidence="3" type="ORF">PQR62_01155</name>
</gene>
<feature type="chain" id="PRO_5046284290" evidence="1">
    <location>
        <begin position="24"/>
        <end position="190"/>
    </location>
</feature>
<reference evidence="3 4" key="1">
    <citation type="journal article" date="2024" name="Chem. Sci.">
        <title>Discovery of megapolipeptins by genome mining of a Burkholderiales bacteria collection.</title>
        <authorList>
            <person name="Paulo B.S."/>
            <person name="Recchia M.J.J."/>
            <person name="Lee S."/>
            <person name="Fergusson C.H."/>
            <person name="Romanowski S.B."/>
            <person name="Hernandez A."/>
            <person name="Krull N."/>
            <person name="Liu D.Y."/>
            <person name="Cavanagh H."/>
            <person name="Bos A."/>
            <person name="Gray C.A."/>
            <person name="Murphy B.T."/>
            <person name="Linington R.G."/>
            <person name="Eustaquio A.S."/>
        </authorList>
    </citation>
    <scope>NUCLEOTIDE SEQUENCE [LARGE SCALE GENOMIC DNA]</scope>
    <source>
        <strain evidence="3 4">RL21-008-BIB-A</strain>
    </source>
</reference>
<protein>
    <submittedName>
        <fullName evidence="3">Thioredoxin fold domain-containing protein</fullName>
    </submittedName>
</protein>
<proteinExistence type="predicted"/>
<comment type="caution">
    <text evidence="3">The sequence shown here is derived from an EMBL/GenBank/DDBJ whole genome shotgun (WGS) entry which is preliminary data.</text>
</comment>
<keyword evidence="1" id="KW-0732">Signal</keyword>
<dbReference type="RefSeq" id="WP_408153925.1">
    <property type="nucleotide sequence ID" value="NZ_JAQQFM010000001.1"/>
</dbReference>
<accession>A0ABW9A2K5</accession>
<organism evidence="3 4">
    <name type="scientific">Herbaspirillum lusitanum</name>
    <dbReference type="NCBI Taxonomy" id="213312"/>
    <lineage>
        <taxon>Bacteria</taxon>
        <taxon>Pseudomonadati</taxon>
        <taxon>Pseudomonadota</taxon>
        <taxon>Betaproteobacteria</taxon>
        <taxon>Burkholderiales</taxon>
        <taxon>Oxalobacteraceae</taxon>
        <taxon>Herbaspirillum</taxon>
    </lineage>
</organism>
<dbReference type="Gene3D" id="3.40.30.10">
    <property type="entry name" value="Glutaredoxin"/>
    <property type="match status" value="1"/>
</dbReference>